<comment type="caution">
    <text evidence="2">The sequence shown here is derived from an EMBL/GenBank/DDBJ whole genome shotgun (WGS) entry which is preliminary data.</text>
</comment>
<dbReference type="InterPro" id="IPR001962">
    <property type="entry name" value="Asn_synthase"/>
</dbReference>
<dbReference type="SUPFAM" id="SSF52402">
    <property type="entry name" value="Adenine nucleotide alpha hydrolases-like"/>
    <property type="match status" value="1"/>
</dbReference>
<dbReference type="Gene3D" id="3.40.50.620">
    <property type="entry name" value="HUPs"/>
    <property type="match status" value="1"/>
</dbReference>
<protein>
    <submittedName>
        <fullName evidence="2">Asparagine synthase-related protein</fullName>
    </submittedName>
</protein>
<name>A0ABU8U7N6_9ACTN</name>
<dbReference type="Pfam" id="PF00733">
    <property type="entry name" value="Asn_synthase"/>
    <property type="match status" value="1"/>
</dbReference>
<proteinExistence type="predicted"/>
<sequence length="108" mass="12011">MPRAYRKRLFWNKQVIREAVSDILPPEVISRPKLAFYEGEGVRHTHRTFTRMLAGGGDELVEEALSSPRAAQYLDGKTSAGRCAGWSRTRVRATWSCCCASSTSACST</sequence>
<evidence type="ECO:0000313" key="2">
    <source>
        <dbReference type="EMBL" id="MEJ8643885.1"/>
    </source>
</evidence>
<gene>
    <name evidence="2" type="ORF">WKI68_25955</name>
</gene>
<evidence type="ECO:0000313" key="3">
    <source>
        <dbReference type="Proteomes" id="UP001382904"/>
    </source>
</evidence>
<evidence type="ECO:0000259" key="1">
    <source>
        <dbReference type="Pfam" id="PF00733"/>
    </source>
</evidence>
<feature type="domain" description="Asparagine synthetase" evidence="1">
    <location>
        <begin position="4"/>
        <end position="78"/>
    </location>
</feature>
<dbReference type="InterPro" id="IPR014729">
    <property type="entry name" value="Rossmann-like_a/b/a_fold"/>
</dbReference>
<accession>A0ABU8U7N6</accession>
<dbReference type="Proteomes" id="UP001382904">
    <property type="component" value="Unassembled WGS sequence"/>
</dbReference>
<keyword evidence="3" id="KW-1185">Reference proteome</keyword>
<organism evidence="2 3">
    <name type="scientific">Streptomyces caledonius</name>
    <dbReference type="NCBI Taxonomy" id="3134107"/>
    <lineage>
        <taxon>Bacteria</taxon>
        <taxon>Bacillati</taxon>
        <taxon>Actinomycetota</taxon>
        <taxon>Actinomycetes</taxon>
        <taxon>Kitasatosporales</taxon>
        <taxon>Streptomycetaceae</taxon>
        <taxon>Streptomyces</taxon>
    </lineage>
</organism>
<dbReference type="EMBL" id="JBBKAM010000002">
    <property type="protein sequence ID" value="MEJ8643885.1"/>
    <property type="molecule type" value="Genomic_DNA"/>
</dbReference>
<reference evidence="2 3" key="1">
    <citation type="submission" date="2024-03" db="EMBL/GenBank/DDBJ databases">
        <title>Novel Streptomyces species of biotechnological and ecological value are a feature of Machair soil.</title>
        <authorList>
            <person name="Prole J.R."/>
            <person name="Goodfellow M."/>
            <person name="Allenby N."/>
            <person name="Ward A.C."/>
        </authorList>
    </citation>
    <scope>NUCLEOTIDE SEQUENCE [LARGE SCALE GENOMIC DNA]</scope>
    <source>
        <strain evidence="2 3">MS1.HAVA.3</strain>
    </source>
</reference>